<keyword evidence="2" id="KW-1185">Reference proteome</keyword>
<gene>
    <name evidence="1" type="ORF">VNO77_30754</name>
</gene>
<accession>A0AAN9KPR7</accession>
<evidence type="ECO:0000313" key="2">
    <source>
        <dbReference type="Proteomes" id="UP001367508"/>
    </source>
</evidence>
<comment type="caution">
    <text evidence="1">The sequence shown here is derived from an EMBL/GenBank/DDBJ whole genome shotgun (WGS) entry which is preliminary data.</text>
</comment>
<sequence>MHGLTLRALAQGAFGREGLMKSLESELVVGFSFAISFERNPSCKRHQLSLWTYKFDKTSLPQVPGGGVTITTYSRRLAERSPKNSSSIEEARGGKASTVSEAVVNQSFTPAGPPSFKVMEEVVNVTAPREVRSVSLKKSREKEVSICNSTKSEFSATIAFPRRTRTSLAALFKYPCLEEDAGDWSYSRDVETIFIRRQD</sequence>
<organism evidence="1 2">
    <name type="scientific">Canavalia gladiata</name>
    <name type="common">Sword bean</name>
    <name type="synonym">Dolichos gladiatus</name>
    <dbReference type="NCBI Taxonomy" id="3824"/>
    <lineage>
        <taxon>Eukaryota</taxon>
        <taxon>Viridiplantae</taxon>
        <taxon>Streptophyta</taxon>
        <taxon>Embryophyta</taxon>
        <taxon>Tracheophyta</taxon>
        <taxon>Spermatophyta</taxon>
        <taxon>Magnoliopsida</taxon>
        <taxon>eudicotyledons</taxon>
        <taxon>Gunneridae</taxon>
        <taxon>Pentapetalae</taxon>
        <taxon>rosids</taxon>
        <taxon>fabids</taxon>
        <taxon>Fabales</taxon>
        <taxon>Fabaceae</taxon>
        <taxon>Papilionoideae</taxon>
        <taxon>50 kb inversion clade</taxon>
        <taxon>NPAAA clade</taxon>
        <taxon>indigoferoid/millettioid clade</taxon>
        <taxon>Phaseoleae</taxon>
        <taxon>Canavalia</taxon>
    </lineage>
</organism>
<protein>
    <submittedName>
        <fullName evidence="1">Uncharacterized protein</fullName>
    </submittedName>
</protein>
<dbReference type="Proteomes" id="UP001367508">
    <property type="component" value="Unassembled WGS sequence"/>
</dbReference>
<dbReference type="AlphaFoldDB" id="A0AAN9KPR7"/>
<proteinExistence type="predicted"/>
<evidence type="ECO:0000313" key="1">
    <source>
        <dbReference type="EMBL" id="KAK7320866.1"/>
    </source>
</evidence>
<dbReference type="EMBL" id="JAYMYQ010000007">
    <property type="protein sequence ID" value="KAK7320866.1"/>
    <property type="molecule type" value="Genomic_DNA"/>
</dbReference>
<name>A0AAN9KPR7_CANGL</name>
<reference evidence="1 2" key="1">
    <citation type="submission" date="2024-01" db="EMBL/GenBank/DDBJ databases">
        <title>The genomes of 5 underutilized Papilionoideae crops provide insights into root nodulation and disease resistanc.</title>
        <authorList>
            <person name="Jiang F."/>
        </authorList>
    </citation>
    <scope>NUCLEOTIDE SEQUENCE [LARGE SCALE GENOMIC DNA]</scope>
    <source>
        <strain evidence="1">LVBAO_FW01</strain>
        <tissue evidence="1">Leaves</tissue>
    </source>
</reference>